<organism evidence="2 3">
    <name type="scientific">Streptomyces luteireticuli</name>
    <dbReference type="NCBI Taxonomy" id="173858"/>
    <lineage>
        <taxon>Bacteria</taxon>
        <taxon>Bacillati</taxon>
        <taxon>Actinomycetota</taxon>
        <taxon>Actinomycetes</taxon>
        <taxon>Kitasatosporales</taxon>
        <taxon>Streptomycetaceae</taxon>
        <taxon>Streptomyces</taxon>
    </lineage>
</organism>
<evidence type="ECO:0000256" key="1">
    <source>
        <dbReference type="SAM" id="MobiDB-lite"/>
    </source>
</evidence>
<dbReference type="EMBL" id="BAAABX010000048">
    <property type="protein sequence ID" value="GAA0417442.1"/>
    <property type="molecule type" value="Genomic_DNA"/>
</dbReference>
<reference evidence="2 3" key="1">
    <citation type="journal article" date="2019" name="Int. J. Syst. Evol. Microbiol.">
        <title>The Global Catalogue of Microorganisms (GCM) 10K type strain sequencing project: providing services to taxonomists for standard genome sequencing and annotation.</title>
        <authorList>
            <consortium name="The Broad Institute Genomics Platform"/>
            <consortium name="The Broad Institute Genome Sequencing Center for Infectious Disease"/>
            <person name="Wu L."/>
            <person name="Ma J."/>
        </authorList>
    </citation>
    <scope>NUCLEOTIDE SEQUENCE [LARGE SCALE GENOMIC DNA]</scope>
    <source>
        <strain evidence="2 3">JCM 4788</strain>
    </source>
</reference>
<dbReference type="Proteomes" id="UP001500879">
    <property type="component" value="Unassembled WGS sequence"/>
</dbReference>
<feature type="region of interest" description="Disordered" evidence="1">
    <location>
        <begin position="1"/>
        <end position="30"/>
    </location>
</feature>
<protein>
    <submittedName>
        <fullName evidence="2">Uncharacterized protein</fullName>
    </submittedName>
</protein>
<gene>
    <name evidence="2" type="ORF">GCM10010357_43500</name>
</gene>
<sequence>MTVPARRAASVRVTPGPAPHTPALRLEHLPVTPDPHPRKALMPDDELTRFLAALGPAAREKVQAQPRERQEQLAAAWEAELSEDTDLDTLSELSPAAAADEAAERVVREFFET</sequence>
<evidence type="ECO:0000313" key="3">
    <source>
        <dbReference type="Proteomes" id="UP001500879"/>
    </source>
</evidence>
<name>A0ABN0YY94_9ACTN</name>
<evidence type="ECO:0000313" key="2">
    <source>
        <dbReference type="EMBL" id="GAA0417442.1"/>
    </source>
</evidence>
<dbReference type="RefSeq" id="WP_425543550.1">
    <property type="nucleotide sequence ID" value="NZ_BAAABX010000048.1"/>
</dbReference>
<proteinExistence type="predicted"/>
<keyword evidence="3" id="KW-1185">Reference proteome</keyword>
<comment type="caution">
    <text evidence="2">The sequence shown here is derived from an EMBL/GenBank/DDBJ whole genome shotgun (WGS) entry which is preliminary data.</text>
</comment>
<accession>A0ABN0YY94</accession>